<protein>
    <submittedName>
        <fullName evidence="3">Uncharacterized protein</fullName>
    </submittedName>
</protein>
<keyword evidence="4" id="KW-1185">Reference proteome</keyword>
<proteinExistence type="inferred from homology"/>
<comment type="similarity">
    <text evidence="1">Belongs to the CFAP97 family.</text>
</comment>
<dbReference type="PANTHER" id="PTHR33768">
    <property type="entry name" value="MIP11318P"/>
    <property type="match status" value="1"/>
</dbReference>
<accession>A0AAU9J3H5</accession>
<dbReference type="PANTHER" id="PTHR33768:SF3">
    <property type="entry name" value="MIP11318P"/>
    <property type="match status" value="1"/>
</dbReference>
<dbReference type="AlphaFoldDB" id="A0AAU9J3H5"/>
<evidence type="ECO:0000313" key="4">
    <source>
        <dbReference type="Proteomes" id="UP001162131"/>
    </source>
</evidence>
<evidence type="ECO:0000256" key="2">
    <source>
        <dbReference type="SAM" id="MobiDB-lite"/>
    </source>
</evidence>
<name>A0AAU9J3H5_9CILI</name>
<dbReference type="Proteomes" id="UP001162131">
    <property type="component" value="Unassembled WGS sequence"/>
</dbReference>
<dbReference type="EMBL" id="CAJZBQ010000025">
    <property type="protein sequence ID" value="CAG9320281.1"/>
    <property type="molecule type" value="Genomic_DNA"/>
</dbReference>
<dbReference type="InterPro" id="IPR029488">
    <property type="entry name" value="Hmw/CFAP97"/>
</dbReference>
<feature type="region of interest" description="Disordered" evidence="2">
    <location>
        <begin position="179"/>
        <end position="204"/>
    </location>
</feature>
<evidence type="ECO:0000313" key="3">
    <source>
        <dbReference type="EMBL" id="CAG9320281.1"/>
    </source>
</evidence>
<reference evidence="3" key="1">
    <citation type="submission" date="2021-09" db="EMBL/GenBank/DDBJ databases">
        <authorList>
            <consortium name="AG Swart"/>
            <person name="Singh M."/>
            <person name="Singh A."/>
            <person name="Seah K."/>
            <person name="Emmerich C."/>
        </authorList>
    </citation>
    <scope>NUCLEOTIDE SEQUENCE</scope>
    <source>
        <strain evidence="3">ATCC30299</strain>
    </source>
</reference>
<feature type="compositionally biased region" description="Polar residues" evidence="2">
    <location>
        <begin position="180"/>
        <end position="191"/>
    </location>
</feature>
<dbReference type="InterPro" id="IPR038792">
    <property type="entry name" value="CFAP97D1/2"/>
</dbReference>
<evidence type="ECO:0000256" key="1">
    <source>
        <dbReference type="ARBA" id="ARBA00008315"/>
    </source>
</evidence>
<gene>
    <name evidence="3" type="ORF">BSTOLATCC_MIC26201</name>
</gene>
<comment type="caution">
    <text evidence="3">The sequence shown here is derived from an EMBL/GenBank/DDBJ whole genome shotgun (WGS) entry which is preliminary data.</text>
</comment>
<sequence>MLNPYSAWERALDIAKHNKKLDEIKKKPSKNIDNRMPEQYLNPVTKKYGHGSYPIQRSRNIQSENYHLLEKIVNIHQKSKKFENHHWSPKSLHVHKWRLSNAKINEENQRIIKRINEASSGLDRKSMEKEFQQFQQYAGNRSRFKNAQIQKSISKSEVKKGKLPPIEADTSLFITKENSKSLGNSPISKSFSLAGIDSKSPAEL</sequence>
<organism evidence="3 4">
    <name type="scientific">Blepharisma stoltei</name>
    <dbReference type="NCBI Taxonomy" id="1481888"/>
    <lineage>
        <taxon>Eukaryota</taxon>
        <taxon>Sar</taxon>
        <taxon>Alveolata</taxon>
        <taxon>Ciliophora</taxon>
        <taxon>Postciliodesmatophora</taxon>
        <taxon>Heterotrichea</taxon>
        <taxon>Heterotrichida</taxon>
        <taxon>Blepharismidae</taxon>
        <taxon>Blepharisma</taxon>
    </lineage>
</organism>
<dbReference type="Pfam" id="PF13879">
    <property type="entry name" value="Hmw_CFAP97"/>
    <property type="match status" value="1"/>
</dbReference>